<dbReference type="InterPro" id="IPR006311">
    <property type="entry name" value="TAT_signal"/>
</dbReference>
<sequence length="176" mass="18070">MHDAADAPRTPHYRRIDEPTGLTRRALARSAAWSVPAIAVAATVPTVAASAEAPAVAVRFPLFSCSTIPEFHAEIATDPIPVGARFLISVTTDEDLGLISAGIPALGIDLTSGPATVTGTGAAFAETIDISVAMDLEGRGTLLVSVSALSGMTFTGTTVRGAYLLRPASTGWECCC</sequence>
<comment type="caution">
    <text evidence="1">The sequence shown here is derived from an EMBL/GenBank/DDBJ whole genome shotgun (WGS) entry which is preliminary data.</text>
</comment>
<evidence type="ECO:0000313" key="2">
    <source>
        <dbReference type="Proteomes" id="UP001144396"/>
    </source>
</evidence>
<keyword evidence="2" id="KW-1185">Reference proteome</keyword>
<dbReference type="PROSITE" id="PS51318">
    <property type="entry name" value="TAT"/>
    <property type="match status" value="1"/>
</dbReference>
<organism evidence="1 2">
    <name type="scientific">Agromyces rhizosphaerae</name>
    <dbReference type="NCBI Taxonomy" id="88374"/>
    <lineage>
        <taxon>Bacteria</taxon>
        <taxon>Bacillati</taxon>
        <taxon>Actinomycetota</taxon>
        <taxon>Actinomycetes</taxon>
        <taxon>Micrococcales</taxon>
        <taxon>Microbacteriaceae</taxon>
        <taxon>Agromyces</taxon>
    </lineage>
</organism>
<dbReference type="EMBL" id="BSDP01000001">
    <property type="protein sequence ID" value="GLI27665.1"/>
    <property type="molecule type" value="Genomic_DNA"/>
</dbReference>
<evidence type="ECO:0000313" key="1">
    <source>
        <dbReference type="EMBL" id="GLI27665.1"/>
    </source>
</evidence>
<proteinExistence type="predicted"/>
<dbReference type="Proteomes" id="UP001144396">
    <property type="component" value="Unassembled WGS sequence"/>
</dbReference>
<protein>
    <submittedName>
        <fullName evidence="1">Uncharacterized protein</fullName>
    </submittedName>
</protein>
<accession>A0A9W6CXW0</accession>
<dbReference type="AlphaFoldDB" id="A0A9W6CXW0"/>
<reference evidence="1" key="1">
    <citation type="submission" date="2022-12" db="EMBL/GenBank/DDBJ databases">
        <title>Reference genome sequencing for broad-spectrum identification of bacterial and archaeal isolates by mass spectrometry.</title>
        <authorList>
            <person name="Sekiguchi Y."/>
            <person name="Tourlousse D.M."/>
        </authorList>
    </citation>
    <scope>NUCLEOTIDE SEQUENCE</scope>
    <source>
        <strain evidence="1">14</strain>
    </source>
</reference>
<dbReference type="RefSeq" id="WP_281884399.1">
    <property type="nucleotide sequence ID" value="NZ_BSDP01000001.1"/>
</dbReference>
<gene>
    <name evidence="1" type="ORF">ARHIZOSPH14_19070</name>
</gene>
<name>A0A9W6CXW0_9MICO</name>